<accession>K0SU26</accession>
<reference evidence="3 4" key="1">
    <citation type="journal article" date="2012" name="Genome Biol.">
        <title>Genome and low-iron response of an oceanic diatom adapted to chronic iron limitation.</title>
        <authorList>
            <person name="Lommer M."/>
            <person name="Specht M."/>
            <person name="Roy A.S."/>
            <person name="Kraemer L."/>
            <person name="Andreson R."/>
            <person name="Gutowska M.A."/>
            <person name="Wolf J."/>
            <person name="Bergner S.V."/>
            <person name="Schilhabel M.B."/>
            <person name="Klostermeier U.C."/>
            <person name="Beiko R.G."/>
            <person name="Rosenstiel P."/>
            <person name="Hippler M."/>
            <person name="Laroche J."/>
        </authorList>
    </citation>
    <scope>NUCLEOTIDE SEQUENCE [LARGE SCALE GENOMIC DNA]</scope>
    <source>
        <strain evidence="3 4">CCMP1005</strain>
    </source>
</reference>
<name>K0SU26_THAOC</name>
<feature type="region of interest" description="Disordered" evidence="1">
    <location>
        <begin position="103"/>
        <end position="131"/>
    </location>
</feature>
<comment type="caution">
    <text evidence="3">The sequence shown here is derived from an EMBL/GenBank/DDBJ whole genome shotgun (WGS) entry which is preliminary data.</text>
</comment>
<sequence>MKLLLSAAILAASHAQDDCPFCPDGLEVGTDVQILDPEAEGFTCGLVVDYAASLSDRGIFETDCPIVTAWMGECCPDHYAAMIGGVEVEAEAEPTEAIIIVDKDEKQEEDYLPEEATGEPAEPETAAAAPEPASIIARPESCGEKVYSCLVSAEPDQECAEAIHEECMDTSSGCLDDASSIVGSRDLVCGAAECLILGNPEPICRCEFVINECVNTHLNNILSGEEVTSESGAALVGDGSGVSDRVCVESACCATSESVEGKAKCFGSGYADEFVSGGKRLESAKRRAEAQAARAAAARMSKARVSVAQQVKAAARRAKAPAARSGESLPMRTESTRPTRRLVRNQPRRRPPKDLATRRCPPTPGPTATRAPMSRPPRMTSPTRRRTGTVAAGTAVSKDPSGGSGAPRHGALVLTAAAVALTVSSLA</sequence>
<dbReference type="Proteomes" id="UP000266841">
    <property type="component" value="Unassembled WGS sequence"/>
</dbReference>
<keyword evidence="4" id="KW-1185">Reference proteome</keyword>
<evidence type="ECO:0000256" key="2">
    <source>
        <dbReference type="SAM" id="SignalP"/>
    </source>
</evidence>
<feature type="compositionally biased region" description="Basic residues" evidence="1">
    <location>
        <begin position="338"/>
        <end position="351"/>
    </location>
</feature>
<keyword evidence="2" id="KW-0732">Signal</keyword>
<evidence type="ECO:0000313" key="3">
    <source>
        <dbReference type="EMBL" id="EJK64516.1"/>
    </source>
</evidence>
<feature type="chain" id="PRO_5012971878" evidence="2">
    <location>
        <begin position="16"/>
        <end position="427"/>
    </location>
</feature>
<evidence type="ECO:0000313" key="4">
    <source>
        <dbReference type="Proteomes" id="UP000266841"/>
    </source>
</evidence>
<feature type="compositionally biased region" description="Low complexity" evidence="1">
    <location>
        <begin position="366"/>
        <end position="396"/>
    </location>
</feature>
<feature type="signal peptide" evidence="2">
    <location>
        <begin position="1"/>
        <end position="15"/>
    </location>
</feature>
<gene>
    <name evidence="3" type="ORF">THAOC_14743</name>
</gene>
<organism evidence="3 4">
    <name type="scientific">Thalassiosira oceanica</name>
    <name type="common">Marine diatom</name>
    <dbReference type="NCBI Taxonomy" id="159749"/>
    <lineage>
        <taxon>Eukaryota</taxon>
        <taxon>Sar</taxon>
        <taxon>Stramenopiles</taxon>
        <taxon>Ochrophyta</taxon>
        <taxon>Bacillariophyta</taxon>
        <taxon>Coscinodiscophyceae</taxon>
        <taxon>Thalassiosirophycidae</taxon>
        <taxon>Thalassiosirales</taxon>
        <taxon>Thalassiosiraceae</taxon>
        <taxon>Thalassiosira</taxon>
    </lineage>
</organism>
<protein>
    <submittedName>
        <fullName evidence="3">Uncharacterized protein</fullName>
    </submittedName>
</protein>
<dbReference type="EMBL" id="AGNL01017171">
    <property type="protein sequence ID" value="EJK64516.1"/>
    <property type="molecule type" value="Genomic_DNA"/>
</dbReference>
<proteinExistence type="predicted"/>
<feature type="compositionally biased region" description="Low complexity" evidence="1">
    <location>
        <begin position="118"/>
        <end position="131"/>
    </location>
</feature>
<dbReference type="AlphaFoldDB" id="K0SU26"/>
<feature type="region of interest" description="Disordered" evidence="1">
    <location>
        <begin position="316"/>
        <end position="408"/>
    </location>
</feature>
<feature type="compositionally biased region" description="Acidic residues" evidence="1">
    <location>
        <begin position="107"/>
        <end position="117"/>
    </location>
</feature>
<evidence type="ECO:0000256" key="1">
    <source>
        <dbReference type="SAM" id="MobiDB-lite"/>
    </source>
</evidence>